<reference evidence="2" key="1">
    <citation type="submission" date="2020-03" db="EMBL/GenBank/DDBJ databases">
        <title>The deep terrestrial virosphere.</title>
        <authorList>
            <person name="Holmfeldt K."/>
            <person name="Nilsson E."/>
            <person name="Simone D."/>
            <person name="Lopez-Fernandez M."/>
            <person name="Wu X."/>
            <person name="de Brujin I."/>
            <person name="Lundin D."/>
            <person name="Andersson A."/>
            <person name="Bertilsson S."/>
            <person name="Dopson M."/>
        </authorList>
    </citation>
    <scope>NUCLEOTIDE SEQUENCE</scope>
    <source>
        <strain evidence="2">MM415A02275</strain>
        <strain evidence="1">MM415B01144</strain>
    </source>
</reference>
<dbReference type="EMBL" id="MT142046">
    <property type="protein sequence ID" value="QJA73700.1"/>
    <property type="molecule type" value="Genomic_DNA"/>
</dbReference>
<evidence type="ECO:0000313" key="1">
    <source>
        <dbReference type="EMBL" id="QJA60267.1"/>
    </source>
</evidence>
<protein>
    <submittedName>
        <fullName evidence="2">Uncharacterized protein</fullName>
    </submittedName>
</protein>
<name>A0A6M3JUV9_9ZZZZ</name>
<proteinExistence type="predicted"/>
<dbReference type="EMBL" id="MT141402">
    <property type="protein sequence ID" value="QJA60267.1"/>
    <property type="molecule type" value="Genomic_DNA"/>
</dbReference>
<gene>
    <name evidence="2" type="ORF">MM415A02275_0005</name>
    <name evidence="1" type="ORF">MM415B01144_0014</name>
</gene>
<dbReference type="AlphaFoldDB" id="A0A6M3JUV9"/>
<organism evidence="2">
    <name type="scientific">viral metagenome</name>
    <dbReference type="NCBI Taxonomy" id="1070528"/>
    <lineage>
        <taxon>unclassified sequences</taxon>
        <taxon>metagenomes</taxon>
        <taxon>organismal metagenomes</taxon>
    </lineage>
</organism>
<sequence>MAVRLITTIQRWNGTAADNKPVENVKEGSTFSELDTGRQFVWINKEWIEDLSGPLTVSRAADIADSQRRLLENILSELIAANRARGIDLKEI</sequence>
<accession>A0A6M3JUV9</accession>
<evidence type="ECO:0000313" key="2">
    <source>
        <dbReference type="EMBL" id="QJA73700.1"/>
    </source>
</evidence>